<evidence type="ECO:0000259" key="12">
    <source>
        <dbReference type="PROSITE" id="PS50835"/>
    </source>
</evidence>
<keyword evidence="3 11" id="KW-0732">Signal</keyword>
<evidence type="ECO:0000256" key="3">
    <source>
        <dbReference type="ARBA" id="ARBA00022729"/>
    </source>
</evidence>
<dbReference type="OMA" id="MIPIAIW"/>
<protein>
    <recommendedName>
        <fullName evidence="12">Ig-like domain-containing protein</fullName>
    </recommendedName>
</protein>
<dbReference type="GO" id="GO:0009897">
    <property type="term" value="C:external side of plasma membrane"/>
    <property type="evidence" value="ECO:0007669"/>
    <property type="project" value="TreeGrafter"/>
</dbReference>
<dbReference type="InterPro" id="IPR003599">
    <property type="entry name" value="Ig_sub"/>
</dbReference>
<evidence type="ECO:0000313" key="13">
    <source>
        <dbReference type="EMBL" id="GCB75410.1"/>
    </source>
</evidence>
<accession>A0A401PQL6</accession>
<dbReference type="FunFam" id="2.60.40.10:FF:000088">
    <property type="entry name" value="Butyrophilin subfamily 1 member A1"/>
    <property type="match status" value="1"/>
</dbReference>
<evidence type="ECO:0000256" key="6">
    <source>
        <dbReference type="ARBA" id="ARBA00023157"/>
    </source>
</evidence>
<evidence type="ECO:0000256" key="5">
    <source>
        <dbReference type="ARBA" id="ARBA00023136"/>
    </source>
</evidence>
<gene>
    <name evidence="13" type="ORF">scyTo_0019005</name>
</gene>
<dbReference type="GO" id="GO:0050852">
    <property type="term" value="P:T cell receptor signaling pathway"/>
    <property type="evidence" value="ECO:0007669"/>
    <property type="project" value="TreeGrafter"/>
</dbReference>
<keyword evidence="7" id="KW-0325">Glycoprotein</keyword>
<evidence type="ECO:0000256" key="8">
    <source>
        <dbReference type="ARBA" id="ARBA00023319"/>
    </source>
</evidence>
<proteinExistence type="inferred from homology"/>
<dbReference type="GO" id="GO:1903037">
    <property type="term" value="P:regulation of leukocyte cell-cell adhesion"/>
    <property type="evidence" value="ECO:0007669"/>
    <property type="project" value="UniProtKB-ARBA"/>
</dbReference>
<keyword evidence="5 10" id="KW-0472">Membrane</keyword>
<feature type="signal peptide" evidence="11">
    <location>
        <begin position="1"/>
        <end position="20"/>
    </location>
</feature>
<evidence type="ECO:0000256" key="10">
    <source>
        <dbReference type="SAM" id="Phobius"/>
    </source>
</evidence>
<evidence type="ECO:0000256" key="1">
    <source>
        <dbReference type="ARBA" id="ARBA00004370"/>
    </source>
</evidence>
<keyword evidence="14" id="KW-1185">Reference proteome</keyword>
<keyword evidence="2 10" id="KW-0812">Transmembrane</keyword>
<evidence type="ECO:0000256" key="11">
    <source>
        <dbReference type="SAM" id="SignalP"/>
    </source>
</evidence>
<feature type="domain" description="Ig-like" evidence="12">
    <location>
        <begin position="147"/>
        <end position="229"/>
    </location>
</feature>
<reference evidence="13 14" key="1">
    <citation type="journal article" date="2018" name="Nat. Ecol. Evol.">
        <title>Shark genomes provide insights into elasmobranch evolution and the origin of vertebrates.</title>
        <authorList>
            <person name="Hara Y"/>
            <person name="Yamaguchi K"/>
            <person name="Onimaru K"/>
            <person name="Kadota M"/>
            <person name="Koyanagi M"/>
            <person name="Keeley SD"/>
            <person name="Tatsumi K"/>
            <person name="Tanaka K"/>
            <person name="Motone F"/>
            <person name="Kageyama Y"/>
            <person name="Nozu R"/>
            <person name="Adachi N"/>
            <person name="Nishimura O"/>
            <person name="Nakagawa R"/>
            <person name="Tanegashima C"/>
            <person name="Kiyatake I"/>
            <person name="Matsumoto R"/>
            <person name="Murakumo K"/>
            <person name="Nishida K"/>
            <person name="Terakita A"/>
            <person name="Kuratani S"/>
            <person name="Sato K"/>
            <person name="Hyodo S Kuraku.S."/>
        </authorList>
    </citation>
    <scope>NUCLEOTIDE SEQUENCE [LARGE SCALE GENOMIC DNA]</scope>
</reference>
<comment type="caution">
    <text evidence="13">The sequence shown here is derived from an EMBL/GenBank/DDBJ whole genome shotgun (WGS) entry which is preliminary data.</text>
</comment>
<evidence type="ECO:0000256" key="4">
    <source>
        <dbReference type="ARBA" id="ARBA00022989"/>
    </source>
</evidence>
<dbReference type="OrthoDB" id="9986391at2759"/>
<dbReference type="Gene3D" id="2.60.40.10">
    <property type="entry name" value="Immunoglobulins"/>
    <property type="match status" value="2"/>
</dbReference>
<dbReference type="SUPFAM" id="SSF48726">
    <property type="entry name" value="Immunoglobulin"/>
    <property type="match status" value="2"/>
</dbReference>
<dbReference type="GO" id="GO:0005102">
    <property type="term" value="F:signaling receptor binding"/>
    <property type="evidence" value="ECO:0007669"/>
    <property type="project" value="TreeGrafter"/>
</dbReference>
<evidence type="ECO:0000256" key="2">
    <source>
        <dbReference type="ARBA" id="ARBA00022692"/>
    </source>
</evidence>
<dbReference type="FunFam" id="2.60.40.10:FF:000142">
    <property type="entry name" value="V-set domain-containing T-cell activation inhibitor 1"/>
    <property type="match status" value="1"/>
</dbReference>
<dbReference type="InterPro" id="IPR036179">
    <property type="entry name" value="Ig-like_dom_sf"/>
</dbReference>
<evidence type="ECO:0000256" key="9">
    <source>
        <dbReference type="ARBA" id="ARBA00038221"/>
    </source>
</evidence>
<dbReference type="STRING" id="75743.A0A401PQL6"/>
<evidence type="ECO:0000256" key="7">
    <source>
        <dbReference type="ARBA" id="ARBA00023180"/>
    </source>
</evidence>
<sequence>MEIIDLIVLFLFGMPLSIHGKFTVNGPSHPVVAIVGEDVLLECWLKPEMSVVRNVVVRWLKSDLGSAVHTYRNREDNTADQDLNYRGRTELFKDELTKGNISLRIKNTRVQDEGKYICSADGETDFKETTIELKLGGLGREHWVQIEGYQKNGIQLVCESNGWFPEPELLWTSGNGQDLTAQSEIRFQEDSKGLVTVQSNVAVMRDSSNRFKCLIQNKLLRKEQEATIQISDDFFPTVSGWLVFLSVILCLLIATFTAGIVWIGKKYRYAKGLEVDKSVKQFGKVLTFKYPQCSNVGRGNLHVQEGIVILLNED</sequence>
<dbReference type="PROSITE" id="PS50835">
    <property type="entry name" value="IG_LIKE"/>
    <property type="match status" value="2"/>
</dbReference>
<dbReference type="GO" id="GO:0050863">
    <property type="term" value="P:regulation of T cell activation"/>
    <property type="evidence" value="ECO:0007669"/>
    <property type="project" value="UniProtKB-ARBA"/>
</dbReference>
<keyword evidence="6" id="KW-1015">Disulfide bond</keyword>
<dbReference type="Proteomes" id="UP000288216">
    <property type="component" value="Unassembled WGS sequence"/>
</dbReference>
<dbReference type="Pfam" id="PF22705">
    <property type="entry name" value="C2-set_3"/>
    <property type="match status" value="1"/>
</dbReference>
<dbReference type="InterPro" id="IPR053896">
    <property type="entry name" value="BTN3A2-like_Ig-C"/>
</dbReference>
<keyword evidence="8" id="KW-0393">Immunoglobulin domain</keyword>
<comment type="similarity">
    <text evidence="9">Belongs to the SKINT family.</text>
</comment>
<dbReference type="SMART" id="SM00409">
    <property type="entry name" value="IG"/>
    <property type="match status" value="1"/>
</dbReference>
<dbReference type="InterPro" id="IPR013783">
    <property type="entry name" value="Ig-like_fold"/>
</dbReference>
<feature type="domain" description="Ig-like" evidence="12">
    <location>
        <begin position="36"/>
        <end position="130"/>
    </location>
</feature>
<dbReference type="InterPro" id="IPR050504">
    <property type="entry name" value="IgSF_BTN/MOG"/>
</dbReference>
<dbReference type="InterPro" id="IPR007110">
    <property type="entry name" value="Ig-like_dom"/>
</dbReference>
<feature type="chain" id="PRO_5019190351" description="Ig-like domain-containing protein" evidence="11">
    <location>
        <begin position="21"/>
        <end position="314"/>
    </location>
</feature>
<comment type="subcellular location">
    <subcellularLocation>
        <location evidence="1">Membrane</location>
    </subcellularLocation>
</comment>
<organism evidence="13 14">
    <name type="scientific">Scyliorhinus torazame</name>
    <name type="common">Cloudy catshark</name>
    <name type="synonym">Catulus torazame</name>
    <dbReference type="NCBI Taxonomy" id="75743"/>
    <lineage>
        <taxon>Eukaryota</taxon>
        <taxon>Metazoa</taxon>
        <taxon>Chordata</taxon>
        <taxon>Craniata</taxon>
        <taxon>Vertebrata</taxon>
        <taxon>Chondrichthyes</taxon>
        <taxon>Elasmobranchii</taxon>
        <taxon>Galeomorphii</taxon>
        <taxon>Galeoidea</taxon>
        <taxon>Carcharhiniformes</taxon>
        <taxon>Scyliorhinidae</taxon>
        <taxon>Scyliorhinus</taxon>
    </lineage>
</organism>
<keyword evidence="4 10" id="KW-1133">Transmembrane helix</keyword>
<feature type="transmembrane region" description="Helical" evidence="10">
    <location>
        <begin position="241"/>
        <end position="263"/>
    </location>
</feature>
<dbReference type="AlphaFoldDB" id="A0A401PQL6"/>
<name>A0A401PQL6_SCYTO</name>
<dbReference type="Pfam" id="PF07686">
    <property type="entry name" value="V-set"/>
    <property type="match status" value="1"/>
</dbReference>
<dbReference type="InterPro" id="IPR013106">
    <property type="entry name" value="Ig_V-set"/>
</dbReference>
<dbReference type="PANTHER" id="PTHR24100">
    <property type="entry name" value="BUTYROPHILIN"/>
    <property type="match status" value="1"/>
</dbReference>
<dbReference type="EMBL" id="BFAA01013753">
    <property type="protein sequence ID" value="GCB75410.1"/>
    <property type="molecule type" value="Genomic_DNA"/>
</dbReference>
<dbReference type="GO" id="GO:0001817">
    <property type="term" value="P:regulation of cytokine production"/>
    <property type="evidence" value="ECO:0007669"/>
    <property type="project" value="TreeGrafter"/>
</dbReference>
<evidence type="ECO:0000313" key="14">
    <source>
        <dbReference type="Proteomes" id="UP000288216"/>
    </source>
</evidence>
<dbReference type="GO" id="GO:0042110">
    <property type="term" value="P:T cell activation"/>
    <property type="evidence" value="ECO:0007669"/>
    <property type="project" value="UniProtKB-ARBA"/>
</dbReference>